<dbReference type="PANTHER" id="PTHR30069">
    <property type="entry name" value="TONB-DEPENDENT OUTER MEMBRANE RECEPTOR"/>
    <property type="match status" value="1"/>
</dbReference>
<evidence type="ECO:0000259" key="12">
    <source>
        <dbReference type="Pfam" id="PF07715"/>
    </source>
</evidence>
<dbReference type="GO" id="GO:0009279">
    <property type="term" value="C:cell outer membrane"/>
    <property type="evidence" value="ECO:0007669"/>
    <property type="project" value="UniProtKB-SubCell"/>
</dbReference>
<evidence type="ECO:0000256" key="2">
    <source>
        <dbReference type="ARBA" id="ARBA00022448"/>
    </source>
</evidence>
<keyword evidence="5 9" id="KW-0798">TonB box</keyword>
<dbReference type="Pfam" id="PF07715">
    <property type="entry name" value="Plug"/>
    <property type="match status" value="1"/>
</dbReference>
<evidence type="ECO:0000256" key="3">
    <source>
        <dbReference type="ARBA" id="ARBA00022452"/>
    </source>
</evidence>
<dbReference type="SUPFAM" id="SSF49464">
    <property type="entry name" value="Carboxypeptidase regulatory domain-like"/>
    <property type="match status" value="1"/>
</dbReference>
<dbReference type="EMBL" id="SMZJ02000004">
    <property type="protein sequence ID" value="TWO32816.1"/>
    <property type="molecule type" value="Genomic_DNA"/>
</dbReference>
<evidence type="ECO:0000256" key="6">
    <source>
        <dbReference type="ARBA" id="ARBA00023136"/>
    </source>
</evidence>
<evidence type="ECO:0000256" key="4">
    <source>
        <dbReference type="ARBA" id="ARBA00022692"/>
    </source>
</evidence>
<sequence>MKLNLFTVVILLFNATLFAQTLSGKIIDEFKQPFQGANIINKSSDKHTHSNERGEFTIESCSVGDTLQISNVGFETKLFVIKNLEQYLTLVLNEKIITLKEIVISPKINALHIITDIDIQTNPVNSSQDILRRVPGLFIGQHAGGGKAEQIFLRGFDIDHGTDINITVDGLPVNMVSHAHGQGYSDLHFIIPETIENIDFGTGPYYQNKGNFTTAGYVNFKTKEQLDKSSLQMEVGQFDTYRMLGMFNIIDGDKHNAYVATEYISTDGFFDSPQNFNRTNVFGKYSGALSIQDKLGVTLSHFNSKWDASGQIPQRAIDSGLISRFGAIDDTEGGYTSRTNVLIDYDRIIDDRSSISNKVFFNQYDFELYSNFTFFLDDLINGDQIRQKEDRVIFGLNSEYNQSFSNANLNGSWQAGISLRNDQSKDNELSHTRNRIETLEQLQLGDVNETNIGAYAGVKFDVKKWRFNPSLRIDYFNFQYNDHLISAYTTQEENKAIISPKFNILFNPNQELQLYLKTGKGFHSNDTRVVIAEQGRDILPAAYGFDVGYIWKPKPNMILSMAYWYLYLEQEFVYVGDAGIVEPSGKTRRQGIDINYRYQPLSWLFWNFDANYTYARTINEPEGEDYIPLAPDFTLVSGLNFVCKSGFFGSINVRHLADRPANEDNSIIAKGFTVTDLNAGYKWKKMSLGIQIQNLFNTEWNEAQFATESRLVNETSPVEEIHFTPGTPFFLKAQIQYNF</sequence>
<organism evidence="13 14">
    <name type="scientific">Seonamhaeicola sediminis</name>
    <dbReference type="NCBI Taxonomy" id="2528206"/>
    <lineage>
        <taxon>Bacteria</taxon>
        <taxon>Pseudomonadati</taxon>
        <taxon>Bacteroidota</taxon>
        <taxon>Flavobacteriia</taxon>
        <taxon>Flavobacteriales</taxon>
        <taxon>Flavobacteriaceae</taxon>
    </lineage>
</organism>
<keyword evidence="6 8" id="KW-0472">Membrane</keyword>
<keyword evidence="13" id="KW-0675">Receptor</keyword>
<evidence type="ECO:0000256" key="9">
    <source>
        <dbReference type="RuleBase" id="RU003357"/>
    </source>
</evidence>
<dbReference type="GO" id="GO:0015344">
    <property type="term" value="F:siderophore uptake transmembrane transporter activity"/>
    <property type="evidence" value="ECO:0007669"/>
    <property type="project" value="TreeGrafter"/>
</dbReference>
<evidence type="ECO:0000313" key="13">
    <source>
        <dbReference type="EMBL" id="TWO32816.1"/>
    </source>
</evidence>
<feature type="domain" description="TonB-dependent receptor plug" evidence="12">
    <location>
        <begin position="112"/>
        <end position="215"/>
    </location>
</feature>
<dbReference type="AlphaFoldDB" id="A0A562YES3"/>
<evidence type="ECO:0000313" key="14">
    <source>
        <dbReference type="Proteomes" id="UP000295814"/>
    </source>
</evidence>
<dbReference type="Gene3D" id="2.40.170.20">
    <property type="entry name" value="TonB-dependent receptor, beta-barrel domain"/>
    <property type="match status" value="1"/>
</dbReference>
<comment type="subcellular location">
    <subcellularLocation>
        <location evidence="1 8">Cell outer membrane</location>
        <topology evidence="1 8">Multi-pass membrane protein</topology>
    </subcellularLocation>
</comment>
<comment type="caution">
    <text evidence="13">The sequence shown here is derived from an EMBL/GenBank/DDBJ whole genome shotgun (WGS) entry which is preliminary data.</text>
</comment>
<dbReference type="Gene3D" id="2.170.130.10">
    <property type="entry name" value="TonB-dependent receptor, plug domain"/>
    <property type="match status" value="1"/>
</dbReference>
<evidence type="ECO:0000259" key="11">
    <source>
        <dbReference type="Pfam" id="PF00593"/>
    </source>
</evidence>
<dbReference type="SUPFAM" id="SSF56935">
    <property type="entry name" value="Porins"/>
    <property type="match status" value="1"/>
</dbReference>
<dbReference type="InterPro" id="IPR037066">
    <property type="entry name" value="Plug_dom_sf"/>
</dbReference>
<accession>A0A562YES3</accession>
<gene>
    <name evidence="13" type="ORF">E1J38_008090</name>
</gene>
<feature type="chain" id="PRO_5022880035" evidence="10">
    <location>
        <begin position="20"/>
        <end position="739"/>
    </location>
</feature>
<dbReference type="Proteomes" id="UP000295814">
    <property type="component" value="Unassembled WGS sequence"/>
</dbReference>
<dbReference type="RefSeq" id="WP_133355533.1">
    <property type="nucleotide sequence ID" value="NZ_SMZJ02000004.1"/>
</dbReference>
<protein>
    <submittedName>
        <fullName evidence="13">TonB-dependent receptor</fullName>
    </submittedName>
</protein>
<keyword evidence="10" id="KW-0732">Signal</keyword>
<evidence type="ECO:0000256" key="10">
    <source>
        <dbReference type="SAM" id="SignalP"/>
    </source>
</evidence>
<proteinExistence type="inferred from homology"/>
<reference evidence="13 14" key="1">
    <citation type="submission" date="2019-07" db="EMBL/GenBank/DDBJ databases">
        <title>Seonamhaeicola sp. W255 draft genome.</title>
        <authorList>
            <person name="Zhang X.-Y."/>
            <person name="Zhang R."/>
            <person name="Zhong Y.-L."/>
            <person name="Du Z.-J."/>
        </authorList>
    </citation>
    <scope>NUCLEOTIDE SEQUENCE [LARGE SCALE GENOMIC DNA]</scope>
    <source>
        <strain evidence="13 14">W255</strain>
    </source>
</reference>
<keyword evidence="7 8" id="KW-0998">Cell outer membrane</keyword>
<dbReference type="InterPro" id="IPR012910">
    <property type="entry name" value="Plug_dom"/>
</dbReference>
<keyword evidence="2 8" id="KW-0813">Transport</keyword>
<dbReference type="InterPro" id="IPR036942">
    <property type="entry name" value="Beta-barrel_TonB_sf"/>
</dbReference>
<keyword evidence="14" id="KW-1185">Reference proteome</keyword>
<feature type="signal peptide" evidence="10">
    <location>
        <begin position="1"/>
        <end position="19"/>
    </location>
</feature>
<dbReference type="InterPro" id="IPR039426">
    <property type="entry name" value="TonB-dep_rcpt-like"/>
</dbReference>
<dbReference type="InterPro" id="IPR008969">
    <property type="entry name" value="CarboxyPept-like_regulatory"/>
</dbReference>
<dbReference type="PANTHER" id="PTHR30069:SF36">
    <property type="entry name" value="BLL6948 PROTEIN"/>
    <property type="match status" value="1"/>
</dbReference>
<dbReference type="GO" id="GO:0044718">
    <property type="term" value="P:siderophore transmembrane transport"/>
    <property type="evidence" value="ECO:0007669"/>
    <property type="project" value="TreeGrafter"/>
</dbReference>
<dbReference type="OrthoDB" id="99480at2"/>
<evidence type="ECO:0000256" key="1">
    <source>
        <dbReference type="ARBA" id="ARBA00004571"/>
    </source>
</evidence>
<evidence type="ECO:0000256" key="8">
    <source>
        <dbReference type="PROSITE-ProRule" id="PRU01360"/>
    </source>
</evidence>
<dbReference type="Pfam" id="PF13715">
    <property type="entry name" value="CarbopepD_reg_2"/>
    <property type="match status" value="1"/>
</dbReference>
<keyword evidence="4 8" id="KW-0812">Transmembrane</keyword>
<dbReference type="Pfam" id="PF00593">
    <property type="entry name" value="TonB_dep_Rec_b-barrel"/>
    <property type="match status" value="1"/>
</dbReference>
<dbReference type="InterPro" id="IPR000531">
    <property type="entry name" value="Beta-barrel_TonB"/>
</dbReference>
<dbReference type="PROSITE" id="PS52016">
    <property type="entry name" value="TONB_DEPENDENT_REC_3"/>
    <property type="match status" value="1"/>
</dbReference>
<keyword evidence="3 8" id="KW-1134">Transmembrane beta strand</keyword>
<evidence type="ECO:0000256" key="5">
    <source>
        <dbReference type="ARBA" id="ARBA00023077"/>
    </source>
</evidence>
<name>A0A562YES3_9FLAO</name>
<feature type="domain" description="TonB-dependent receptor-like beta-barrel" evidence="11">
    <location>
        <begin position="302"/>
        <end position="695"/>
    </location>
</feature>
<comment type="similarity">
    <text evidence="8 9">Belongs to the TonB-dependent receptor family.</text>
</comment>
<evidence type="ECO:0000256" key="7">
    <source>
        <dbReference type="ARBA" id="ARBA00023237"/>
    </source>
</evidence>